<organism evidence="5 6">
    <name type="scientific">Ruthenibacterium lactatiformans</name>
    <dbReference type="NCBI Taxonomy" id="1550024"/>
    <lineage>
        <taxon>Bacteria</taxon>
        <taxon>Bacillati</taxon>
        <taxon>Bacillota</taxon>
        <taxon>Clostridia</taxon>
        <taxon>Eubacteriales</taxon>
        <taxon>Oscillospiraceae</taxon>
        <taxon>Ruthenibacterium</taxon>
    </lineage>
</organism>
<dbReference type="InterPro" id="IPR000795">
    <property type="entry name" value="T_Tr_GTP-bd_dom"/>
</dbReference>
<keyword evidence="3" id="KW-0342">GTP-binding</keyword>
<dbReference type="InterPro" id="IPR014721">
    <property type="entry name" value="Ribsml_uS5_D2-typ_fold_subgr"/>
</dbReference>
<dbReference type="InterPro" id="IPR020568">
    <property type="entry name" value="Ribosomal_Su5_D2-typ_SF"/>
</dbReference>
<dbReference type="InterPro" id="IPR027417">
    <property type="entry name" value="P-loop_NTPase"/>
</dbReference>
<evidence type="ECO:0000259" key="4">
    <source>
        <dbReference type="PROSITE" id="PS51722"/>
    </source>
</evidence>
<comment type="caution">
    <text evidence="5">The sequence shown here is derived from an EMBL/GenBank/DDBJ whole genome shotgun (WGS) entry which is preliminary data.</text>
</comment>
<dbReference type="Gene3D" id="2.40.30.10">
    <property type="entry name" value="Translation factors"/>
    <property type="match status" value="1"/>
</dbReference>
<dbReference type="GeneID" id="42857163"/>
<dbReference type="InterPro" id="IPR005517">
    <property type="entry name" value="Transl_elong_EFG/EF2_IV"/>
</dbReference>
<dbReference type="Pfam" id="PF00009">
    <property type="entry name" value="GTP_EFTU"/>
    <property type="match status" value="1"/>
</dbReference>
<dbReference type="InterPro" id="IPR035647">
    <property type="entry name" value="EFG_III/V"/>
</dbReference>
<dbReference type="PROSITE" id="PS51722">
    <property type="entry name" value="G_TR_2"/>
    <property type="match status" value="1"/>
</dbReference>
<feature type="domain" description="Tr-type G" evidence="4">
    <location>
        <begin position="1"/>
        <end position="234"/>
    </location>
</feature>
<dbReference type="Pfam" id="PF03764">
    <property type="entry name" value="EFG_IV"/>
    <property type="match status" value="1"/>
</dbReference>
<dbReference type="NCBIfam" id="TIGR00231">
    <property type="entry name" value="small_GTP"/>
    <property type="match status" value="1"/>
</dbReference>
<dbReference type="PATRIC" id="fig|1550024.3.peg.2569"/>
<reference evidence="5" key="1">
    <citation type="submission" date="2015-02" db="EMBL/GenBank/DDBJ databases">
        <title>A novel member of the family Ruminococcaceae isolated from human feces.</title>
        <authorList>
            <person name="Shkoporov A.N."/>
            <person name="Chaplin A.V."/>
            <person name="Motuzova O.V."/>
            <person name="Kafarskaia L.I."/>
            <person name="Khokhlova E.V."/>
            <person name="Efimov B.A."/>
        </authorList>
    </citation>
    <scope>NUCLEOTIDE SEQUENCE [LARGE SCALE GENOMIC DNA]</scope>
    <source>
        <strain evidence="5">585-1</strain>
    </source>
</reference>
<evidence type="ECO:0000256" key="2">
    <source>
        <dbReference type="ARBA" id="ARBA00022917"/>
    </source>
</evidence>
<dbReference type="RefSeq" id="WP_050005578.1">
    <property type="nucleotide sequence ID" value="NZ_DAWBJP010000008.1"/>
</dbReference>
<evidence type="ECO:0000313" key="5">
    <source>
        <dbReference type="EMBL" id="KJF39619.1"/>
    </source>
</evidence>
<dbReference type="PRINTS" id="PR00315">
    <property type="entry name" value="ELONGATNFCT"/>
</dbReference>
<sequence>METVVGVFAHVDAGKTTLSEQLLYRGGTLRRAGRVDSGDTCLDHDVIERSRGITVFADEAAFTACGLPFRLIDTPGHADFSGEMERSIWAVDCAVLVVSCVEGVQAHTETVWRLLRQNDVPVVFFLNKTDLPTADAAGTLAAVRARLGADVLACGPDFCAADIGEALAEELAARDETLMEDYLVRGYDAQAARERGAALVRAGLVCPAVVGAALNGTGVDTLLNVLAAFCAAPQEEAGDALFRARVYKVRHEKNGGRIVFLKVLAGRLRPKENVACPEKGGTAYYKVNGLRAYSGGKSAPLAEAGPGTLCAAAGLGRVMPGDVVGVDARPGMPPALRPLLSAQVLAGPELPPRRLLELLREVEDEEPLLGVEFSEELQRVNVQVMGEVQLEVLQAVLRERYGAEVSFGPCGVLYRETIANAVVGCGHFEPLRHYAEVHLRLSPGAPGSGITFDSECHTDVLAQNWQNLIRTHVLEKSHRGVLTGAPLTDVRVTLLAGRAHLKHTEGGDFRQAVYRAVRQGLMQAESVLLEPWYSFTAEADAALAGRILSDIPRMGGRYEAPVTGRNGRVAVTGTCPVAQMQAYARELTALGKGRTQLSLAFEAYHPCTPAQQQYLAEQTGYDPERDVENTPDSVFCSHGAGYPVKWNEAPAQMHIQLK</sequence>
<protein>
    <recommendedName>
        <fullName evidence="4">Tr-type G domain-containing protein</fullName>
    </recommendedName>
</protein>
<dbReference type="PANTHER" id="PTHR43261">
    <property type="entry name" value="TRANSLATION ELONGATION FACTOR G-RELATED"/>
    <property type="match status" value="1"/>
</dbReference>
<dbReference type="Gene3D" id="3.30.70.870">
    <property type="entry name" value="Elongation Factor G (Translational Gtpase), domain 3"/>
    <property type="match status" value="1"/>
</dbReference>
<dbReference type="Gene3D" id="3.30.70.240">
    <property type="match status" value="1"/>
</dbReference>
<dbReference type="EMBL" id="JXXK01000015">
    <property type="protein sequence ID" value="KJF39619.1"/>
    <property type="molecule type" value="Genomic_DNA"/>
</dbReference>
<dbReference type="AlphaFoldDB" id="A0A0D8IYN7"/>
<accession>A0A0D8IYN7</accession>
<dbReference type="PRINTS" id="PR01037">
    <property type="entry name" value="TCRTETOQM"/>
</dbReference>
<keyword evidence="1" id="KW-0547">Nucleotide-binding</keyword>
<evidence type="ECO:0000313" key="6">
    <source>
        <dbReference type="Proteomes" id="UP000032483"/>
    </source>
</evidence>
<dbReference type="SUPFAM" id="SSF50447">
    <property type="entry name" value="Translation proteins"/>
    <property type="match status" value="1"/>
</dbReference>
<evidence type="ECO:0000256" key="3">
    <source>
        <dbReference type="ARBA" id="ARBA00023134"/>
    </source>
</evidence>
<dbReference type="SUPFAM" id="SSF54211">
    <property type="entry name" value="Ribosomal protein S5 domain 2-like"/>
    <property type="match status" value="1"/>
</dbReference>
<dbReference type="GO" id="GO:0032790">
    <property type="term" value="P:ribosome disassembly"/>
    <property type="evidence" value="ECO:0007669"/>
    <property type="project" value="TreeGrafter"/>
</dbReference>
<dbReference type="GO" id="GO:0003924">
    <property type="term" value="F:GTPase activity"/>
    <property type="evidence" value="ECO:0007669"/>
    <property type="project" value="InterPro"/>
</dbReference>
<dbReference type="InterPro" id="IPR005225">
    <property type="entry name" value="Small_GTP-bd"/>
</dbReference>
<evidence type="ECO:0000256" key="1">
    <source>
        <dbReference type="ARBA" id="ARBA00022741"/>
    </source>
</evidence>
<gene>
    <name evidence="5" type="ORF">TQ39_11280</name>
</gene>
<proteinExistence type="predicted"/>
<dbReference type="SMART" id="SM00889">
    <property type="entry name" value="EFG_IV"/>
    <property type="match status" value="1"/>
</dbReference>
<dbReference type="InterPro" id="IPR009000">
    <property type="entry name" value="Transl_B-barrel_sf"/>
</dbReference>
<dbReference type="SUPFAM" id="SSF52540">
    <property type="entry name" value="P-loop containing nucleoside triphosphate hydrolases"/>
    <property type="match status" value="1"/>
</dbReference>
<dbReference type="GO" id="GO:0006412">
    <property type="term" value="P:translation"/>
    <property type="evidence" value="ECO:0007669"/>
    <property type="project" value="UniProtKB-KW"/>
</dbReference>
<keyword evidence="2" id="KW-0648">Protein biosynthesis</keyword>
<keyword evidence="6" id="KW-1185">Reference proteome</keyword>
<dbReference type="SUPFAM" id="SSF54980">
    <property type="entry name" value="EF-G C-terminal domain-like"/>
    <property type="match status" value="2"/>
</dbReference>
<dbReference type="GO" id="GO:0005525">
    <property type="term" value="F:GTP binding"/>
    <property type="evidence" value="ECO:0007669"/>
    <property type="project" value="UniProtKB-KW"/>
</dbReference>
<dbReference type="PANTHER" id="PTHR43261:SF1">
    <property type="entry name" value="RIBOSOME-RELEASING FACTOR 2, MITOCHONDRIAL"/>
    <property type="match status" value="1"/>
</dbReference>
<dbReference type="Gene3D" id="3.40.50.300">
    <property type="entry name" value="P-loop containing nucleotide triphosphate hydrolases"/>
    <property type="match status" value="1"/>
</dbReference>
<dbReference type="InterPro" id="IPR000640">
    <property type="entry name" value="EFG_V-like"/>
</dbReference>
<dbReference type="Gene3D" id="3.30.230.10">
    <property type="match status" value="1"/>
</dbReference>
<dbReference type="Proteomes" id="UP000032483">
    <property type="component" value="Unassembled WGS sequence"/>
</dbReference>
<name>A0A0D8IYN7_9FIRM</name>
<dbReference type="Pfam" id="PF00679">
    <property type="entry name" value="EFG_C"/>
    <property type="match status" value="1"/>
</dbReference>